<dbReference type="Pfam" id="PF00717">
    <property type="entry name" value="Peptidase_S24"/>
    <property type="match status" value="1"/>
</dbReference>
<name>A0A2X0WVM6_9GAMM</name>
<organism evidence="2 3">
    <name type="scientific">Anaerobiospirillum thomasii</name>
    <dbReference type="NCBI Taxonomy" id="179995"/>
    <lineage>
        <taxon>Bacteria</taxon>
        <taxon>Pseudomonadati</taxon>
        <taxon>Pseudomonadota</taxon>
        <taxon>Gammaproteobacteria</taxon>
        <taxon>Aeromonadales</taxon>
        <taxon>Succinivibrionaceae</taxon>
        <taxon>Anaerobiospirillum</taxon>
    </lineage>
</organism>
<dbReference type="SUPFAM" id="SSF51306">
    <property type="entry name" value="LexA/Signal peptidase"/>
    <property type="match status" value="1"/>
</dbReference>
<evidence type="ECO:0000313" key="3">
    <source>
        <dbReference type="Proteomes" id="UP000250086"/>
    </source>
</evidence>
<sequence length="124" mass="13893">MLPIVSEESEIHLHEGSLKGQDLNRFLNIDMPGTFLFDMKSDAMSDAAIYKGDVVVCRRDIIPSPHDIVVAVHQGRFVMRIWRNDPVPSLVTAAGDEIIDLRFNPACHIIGVVVGIMRRLRQGM</sequence>
<dbReference type="RefSeq" id="WP_113744592.1">
    <property type="nucleotide sequence ID" value="NZ_UAPU01000005.1"/>
</dbReference>
<dbReference type="Gene3D" id="2.10.109.10">
    <property type="entry name" value="Umud Fragment, subunit A"/>
    <property type="match status" value="1"/>
</dbReference>
<evidence type="ECO:0000313" key="2">
    <source>
        <dbReference type="EMBL" id="SPT70532.1"/>
    </source>
</evidence>
<feature type="domain" description="Peptidase S24/S26A/S26B/S26C" evidence="1">
    <location>
        <begin position="31"/>
        <end position="114"/>
    </location>
</feature>
<reference evidence="2 3" key="1">
    <citation type="submission" date="2018-06" db="EMBL/GenBank/DDBJ databases">
        <authorList>
            <consortium name="Pathogen Informatics"/>
            <person name="Doyle S."/>
        </authorList>
    </citation>
    <scope>NUCLEOTIDE SEQUENCE [LARGE SCALE GENOMIC DNA]</scope>
    <source>
        <strain evidence="2 3">NCTC13093</strain>
    </source>
</reference>
<evidence type="ECO:0000259" key="1">
    <source>
        <dbReference type="Pfam" id="PF00717"/>
    </source>
</evidence>
<dbReference type="InterPro" id="IPR036286">
    <property type="entry name" value="LexA/Signal_pep-like_sf"/>
</dbReference>
<proteinExistence type="predicted"/>
<protein>
    <submittedName>
        <fullName evidence="2">LexA repressor</fullName>
    </submittedName>
</protein>
<dbReference type="OrthoDB" id="9787787at2"/>
<dbReference type="Proteomes" id="UP000250086">
    <property type="component" value="Unassembled WGS sequence"/>
</dbReference>
<keyword evidence="3" id="KW-1185">Reference proteome</keyword>
<dbReference type="EMBL" id="UAPV01000001">
    <property type="protein sequence ID" value="SPT70532.1"/>
    <property type="molecule type" value="Genomic_DNA"/>
</dbReference>
<dbReference type="InterPro" id="IPR015927">
    <property type="entry name" value="Peptidase_S24_S26A/B/C"/>
</dbReference>
<dbReference type="AlphaFoldDB" id="A0A2X0WVM6"/>
<gene>
    <name evidence="2" type="ORF">NCTC13093_01948</name>
</gene>
<accession>A0A2X0WVM6</accession>